<evidence type="ECO:0000256" key="10">
    <source>
        <dbReference type="SAM" id="Phobius"/>
    </source>
</evidence>
<dbReference type="InterPro" id="IPR051327">
    <property type="entry name" value="MATE_MepA_subfamily"/>
</dbReference>
<evidence type="ECO:0000256" key="6">
    <source>
        <dbReference type="ARBA" id="ARBA00022692"/>
    </source>
</evidence>
<dbReference type="EMBL" id="AQFT01000100">
    <property type="protein sequence ID" value="EMZ24090.1"/>
    <property type="molecule type" value="Genomic_DNA"/>
</dbReference>
<dbReference type="Pfam" id="PF01554">
    <property type="entry name" value="MatE"/>
    <property type="match status" value="2"/>
</dbReference>
<feature type="transmembrane region" description="Helical" evidence="10">
    <location>
        <begin position="194"/>
        <end position="217"/>
    </location>
</feature>
<name>N2AD76_9FIRM</name>
<dbReference type="GO" id="GO:0005886">
    <property type="term" value="C:plasma membrane"/>
    <property type="evidence" value="ECO:0007669"/>
    <property type="project" value="UniProtKB-SubCell"/>
</dbReference>
<dbReference type="Proteomes" id="UP000012589">
    <property type="component" value="Unassembled WGS sequence"/>
</dbReference>
<feature type="transmembrane region" description="Helical" evidence="10">
    <location>
        <begin position="50"/>
        <end position="74"/>
    </location>
</feature>
<dbReference type="InterPro" id="IPR002528">
    <property type="entry name" value="MATE_fam"/>
</dbReference>
<evidence type="ECO:0000313" key="11">
    <source>
        <dbReference type="EMBL" id="EMZ24090.1"/>
    </source>
</evidence>
<dbReference type="AlphaFoldDB" id="N2AD76"/>
<dbReference type="PANTHER" id="PTHR43823">
    <property type="entry name" value="SPORULATION PROTEIN YKVU"/>
    <property type="match status" value="1"/>
</dbReference>
<keyword evidence="12" id="KW-1185">Reference proteome</keyword>
<feature type="transmembrane region" description="Helical" evidence="10">
    <location>
        <begin position="167"/>
        <end position="188"/>
    </location>
</feature>
<reference evidence="11 12" key="1">
    <citation type="journal article" date="2014" name="Genome Announc.">
        <title>Draft genome sequences of the altered schaedler flora, a defined bacterial community from gnotobiotic mice.</title>
        <authorList>
            <person name="Wannemuehler M.J."/>
            <person name="Overstreet A.M."/>
            <person name="Ward D.V."/>
            <person name="Phillips G.J."/>
        </authorList>
    </citation>
    <scope>NUCLEOTIDE SEQUENCE [LARGE SCALE GENOMIC DNA]</scope>
    <source>
        <strain evidence="11 12">ASF492</strain>
    </source>
</reference>
<evidence type="ECO:0000256" key="1">
    <source>
        <dbReference type="ARBA" id="ARBA00004651"/>
    </source>
</evidence>
<dbReference type="CDD" id="cd13143">
    <property type="entry name" value="MATE_MepA_like"/>
    <property type="match status" value="1"/>
</dbReference>
<evidence type="ECO:0000313" key="12">
    <source>
        <dbReference type="Proteomes" id="UP000012589"/>
    </source>
</evidence>
<feature type="transmembrane region" description="Helical" evidence="10">
    <location>
        <begin position="359"/>
        <end position="377"/>
    </location>
</feature>
<keyword evidence="6 10" id="KW-0812">Transmembrane</keyword>
<feature type="transmembrane region" description="Helical" evidence="10">
    <location>
        <begin position="138"/>
        <end position="155"/>
    </location>
</feature>
<organism evidence="11 12">
    <name type="scientific">Eubacterium plexicaudatum ASF492</name>
    <dbReference type="NCBI Taxonomy" id="1235802"/>
    <lineage>
        <taxon>Bacteria</taxon>
        <taxon>Bacillati</taxon>
        <taxon>Bacillota</taxon>
        <taxon>Clostridia</taxon>
        <taxon>Eubacteriales</taxon>
        <taxon>Eubacteriaceae</taxon>
        <taxon>Eubacterium</taxon>
    </lineage>
</organism>
<protein>
    <recommendedName>
        <fullName evidence="3">Multidrug export protein MepA</fullName>
    </recommendedName>
</protein>
<dbReference type="NCBIfam" id="TIGR00797">
    <property type="entry name" value="matE"/>
    <property type="match status" value="1"/>
</dbReference>
<evidence type="ECO:0000256" key="7">
    <source>
        <dbReference type="ARBA" id="ARBA00022989"/>
    </source>
</evidence>
<sequence>MKDKTTEIFRDAPVSKAVISNVIPSIVSMIMVLIYNLADTFFIGQTKNAYMVAAVSVATPAFLLFMAVGMLFGIGGTSLISRTIGEGNAQKAKNASSFCFWTGLVIGILSMIVIFIFATPVSMAIGASPDTVDYTSQYLRIVSTAIPFLIISNSFSNIIRAEGNAQVAMMGMIIGNLINIVFDPIMILGFGWDVAGAAIATVLGNIFAALFYIHHLLSKKAMLSIHPKYYAAGGGIAAGVLAIGIPASLNSILMSLSNIIVNNIMSHYGDMAVAGLGVAMKVNMIVVMLLIGLGTGIQPILGYCFGSANRTRYVAVLKFSLILAFGMSAVMTVICYCGADPLVHAFLEDADAFTYGMSFARIYIYSGPVIGLMFVFVNAIQSTGAALPALILSISRQGLIYLPVLFLFRSIFDSASMLAAAQPITDYLTTLLSVILFVFTYRKYFPKEAHMAESIPASS</sequence>
<feature type="transmembrane region" description="Helical" evidence="10">
    <location>
        <begin position="315"/>
        <end position="339"/>
    </location>
</feature>
<keyword evidence="7 10" id="KW-1133">Transmembrane helix</keyword>
<keyword evidence="5" id="KW-1003">Cell membrane</keyword>
<evidence type="ECO:0000256" key="5">
    <source>
        <dbReference type="ARBA" id="ARBA00022475"/>
    </source>
</evidence>
<accession>N2AD76</accession>
<evidence type="ECO:0000256" key="9">
    <source>
        <dbReference type="ARBA" id="ARBA00023251"/>
    </source>
</evidence>
<keyword evidence="4" id="KW-0813">Transport</keyword>
<comment type="similarity">
    <text evidence="2">Belongs to the multi antimicrobial extrusion (MATE) (TC 2.A.66.1) family. MepA subfamily.</text>
</comment>
<evidence type="ECO:0000256" key="8">
    <source>
        <dbReference type="ARBA" id="ARBA00023136"/>
    </source>
</evidence>
<dbReference type="eggNOG" id="COG0534">
    <property type="taxonomic scope" value="Bacteria"/>
</dbReference>
<dbReference type="PIRSF" id="PIRSF006603">
    <property type="entry name" value="DinF"/>
    <property type="match status" value="1"/>
</dbReference>
<comment type="subcellular location">
    <subcellularLocation>
        <location evidence="1">Cell membrane</location>
        <topology evidence="1">Multi-pass membrane protein</topology>
    </subcellularLocation>
</comment>
<feature type="transmembrane region" description="Helical" evidence="10">
    <location>
        <begin position="389"/>
        <end position="412"/>
    </location>
</feature>
<dbReference type="InterPro" id="IPR048279">
    <property type="entry name" value="MdtK-like"/>
</dbReference>
<evidence type="ECO:0000256" key="2">
    <source>
        <dbReference type="ARBA" id="ARBA00008417"/>
    </source>
</evidence>
<dbReference type="PANTHER" id="PTHR43823:SF3">
    <property type="entry name" value="MULTIDRUG EXPORT PROTEIN MEPA"/>
    <property type="match status" value="1"/>
</dbReference>
<dbReference type="GO" id="GO:0015297">
    <property type="term" value="F:antiporter activity"/>
    <property type="evidence" value="ECO:0007669"/>
    <property type="project" value="InterPro"/>
</dbReference>
<dbReference type="HOGENOM" id="CLU_012893_0_0_9"/>
<feature type="transmembrane region" description="Helical" evidence="10">
    <location>
        <begin position="273"/>
        <end position="294"/>
    </location>
</feature>
<dbReference type="PATRIC" id="fig|1235802.3.peg.3539"/>
<dbReference type="OrthoDB" id="9811110at2"/>
<evidence type="ECO:0000256" key="4">
    <source>
        <dbReference type="ARBA" id="ARBA00022448"/>
    </source>
</evidence>
<dbReference type="InterPro" id="IPR045070">
    <property type="entry name" value="MATE_MepA-like"/>
</dbReference>
<gene>
    <name evidence="11" type="ORF">C823_03354</name>
</gene>
<dbReference type="GO" id="GO:0042910">
    <property type="term" value="F:xenobiotic transmembrane transporter activity"/>
    <property type="evidence" value="ECO:0007669"/>
    <property type="project" value="InterPro"/>
</dbReference>
<feature type="transmembrane region" description="Helical" evidence="10">
    <location>
        <begin position="21"/>
        <end position="38"/>
    </location>
</feature>
<dbReference type="STRING" id="1235802.C823_03354"/>
<comment type="caution">
    <text evidence="11">The sequence shown here is derived from an EMBL/GenBank/DDBJ whole genome shotgun (WGS) entry which is preliminary data.</text>
</comment>
<keyword evidence="9" id="KW-0046">Antibiotic resistance</keyword>
<keyword evidence="8 10" id="KW-0472">Membrane</keyword>
<feature type="transmembrane region" description="Helical" evidence="10">
    <location>
        <begin position="229"/>
        <end position="253"/>
    </location>
</feature>
<feature type="transmembrane region" description="Helical" evidence="10">
    <location>
        <begin position="95"/>
        <end position="118"/>
    </location>
</feature>
<feature type="transmembrane region" description="Helical" evidence="10">
    <location>
        <begin position="424"/>
        <end position="441"/>
    </location>
</feature>
<proteinExistence type="inferred from homology"/>
<dbReference type="GO" id="GO:0046677">
    <property type="term" value="P:response to antibiotic"/>
    <property type="evidence" value="ECO:0007669"/>
    <property type="project" value="UniProtKB-KW"/>
</dbReference>
<evidence type="ECO:0000256" key="3">
    <source>
        <dbReference type="ARBA" id="ARBA00022106"/>
    </source>
</evidence>